<dbReference type="EMBL" id="JACXVP010000002">
    <property type="protein sequence ID" value="KAG5627559.1"/>
    <property type="molecule type" value="Genomic_DNA"/>
</dbReference>
<evidence type="ECO:0000313" key="2">
    <source>
        <dbReference type="Proteomes" id="UP000824120"/>
    </source>
</evidence>
<accession>A0A9J6ATT7</accession>
<gene>
    <name evidence="1" type="ORF">H5410_012777</name>
</gene>
<organism evidence="1 2">
    <name type="scientific">Solanum commersonii</name>
    <name type="common">Commerson's wild potato</name>
    <name type="synonym">Commerson's nightshade</name>
    <dbReference type="NCBI Taxonomy" id="4109"/>
    <lineage>
        <taxon>Eukaryota</taxon>
        <taxon>Viridiplantae</taxon>
        <taxon>Streptophyta</taxon>
        <taxon>Embryophyta</taxon>
        <taxon>Tracheophyta</taxon>
        <taxon>Spermatophyta</taxon>
        <taxon>Magnoliopsida</taxon>
        <taxon>eudicotyledons</taxon>
        <taxon>Gunneridae</taxon>
        <taxon>Pentapetalae</taxon>
        <taxon>asterids</taxon>
        <taxon>lamiids</taxon>
        <taxon>Solanales</taxon>
        <taxon>Solanaceae</taxon>
        <taxon>Solanoideae</taxon>
        <taxon>Solaneae</taxon>
        <taxon>Solanum</taxon>
    </lineage>
</organism>
<protein>
    <submittedName>
        <fullName evidence="1">Uncharacterized protein</fullName>
    </submittedName>
</protein>
<evidence type="ECO:0000313" key="1">
    <source>
        <dbReference type="EMBL" id="KAG5627559.1"/>
    </source>
</evidence>
<name>A0A9J6ATT7_SOLCO</name>
<dbReference type="AlphaFoldDB" id="A0A9J6ATT7"/>
<sequence length="65" mass="7830">MDSNKESSRDKTLYAILKRFYNEDCRVIDQDHDWVLITKGRSKSTKLRKRILDIEFHRLGETEET</sequence>
<keyword evidence="2" id="KW-1185">Reference proteome</keyword>
<reference evidence="1 2" key="1">
    <citation type="submission" date="2020-09" db="EMBL/GenBank/DDBJ databases">
        <title>De no assembly of potato wild relative species, Solanum commersonii.</title>
        <authorList>
            <person name="Cho K."/>
        </authorList>
    </citation>
    <scope>NUCLEOTIDE SEQUENCE [LARGE SCALE GENOMIC DNA]</scope>
    <source>
        <strain evidence="1">LZ3.2</strain>
        <tissue evidence="1">Leaf</tissue>
    </source>
</reference>
<comment type="caution">
    <text evidence="1">The sequence shown here is derived from an EMBL/GenBank/DDBJ whole genome shotgun (WGS) entry which is preliminary data.</text>
</comment>
<proteinExistence type="predicted"/>
<dbReference type="Proteomes" id="UP000824120">
    <property type="component" value="Chromosome 2"/>
</dbReference>